<keyword evidence="10" id="KW-0808">Transferase</keyword>
<protein>
    <submittedName>
        <fullName evidence="10">Alpha-(1,3)-fucosyltransferase 7</fullName>
        <ecNumber evidence="10">2.4.1.214</ecNumber>
    </submittedName>
</protein>
<comment type="caution">
    <text evidence="10">The sequence shown here is derived from an EMBL/GenBank/DDBJ whole genome shotgun (WGS) entry which is preliminary data.</text>
</comment>
<keyword evidence="6" id="KW-0333">Golgi apparatus</keyword>
<dbReference type="InterPro" id="IPR001503">
    <property type="entry name" value="Glyco_trans_10"/>
</dbReference>
<feature type="domain" description="Fucosyltransferase N-terminal" evidence="9">
    <location>
        <begin position="29"/>
        <end position="113"/>
    </location>
</feature>
<comment type="pathway">
    <text evidence="2">Protein modification; protein glycosylation.</text>
</comment>
<keyword evidence="11" id="KW-1185">Reference proteome</keyword>
<dbReference type="PANTHER" id="PTHR48438:SF1">
    <property type="entry name" value="ALPHA-(1,3)-FUCOSYLTRANSFERASE C-RELATED"/>
    <property type="match status" value="1"/>
</dbReference>
<organism evidence="10 11">
    <name type="scientific">Halocaridina rubra</name>
    <name type="common">Hawaiian red shrimp</name>
    <dbReference type="NCBI Taxonomy" id="373956"/>
    <lineage>
        <taxon>Eukaryota</taxon>
        <taxon>Metazoa</taxon>
        <taxon>Ecdysozoa</taxon>
        <taxon>Arthropoda</taxon>
        <taxon>Crustacea</taxon>
        <taxon>Multicrustacea</taxon>
        <taxon>Malacostraca</taxon>
        <taxon>Eumalacostraca</taxon>
        <taxon>Eucarida</taxon>
        <taxon>Decapoda</taxon>
        <taxon>Pleocyemata</taxon>
        <taxon>Caridea</taxon>
        <taxon>Atyoidea</taxon>
        <taxon>Atyidae</taxon>
        <taxon>Halocaridina</taxon>
    </lineage>
</organism>
<evidence type="ECO:0000313" key="10">
    <source>
        <dbReference type="EMBL" id="KAK7066658.1"/>
    </source>
</evidence>
<evidence type="ECO:0000256" key="4">
    <source>
        <dbReference type="ARBA" id="ARBA00022968"/>
    </source>
</evidence>
<evidence type="ECO:0000256" key="7">
    <source>
        <dbReference type="ARBA" id="ARBA00023136"/>
    </source>
</evidence>
<evidence type="ECO:0000256" key="8">
    <source>
        <dbReference type="ARBA" id="ARBA00023180"/>
    </source>
</evidence>
<evidence type="ECO:0000313" key="11">
    <source>
        <dbReference type="Proteomes" id="UP001381693"/>
    </source>
</evidence>
<evidence type="ECO:0000256" key="1">
    <source>
        <dbReference type="ARBA" id="ARBA00004447"/>
    </source>
</evidence>
<name>A0AAN8WPC9_HALRR</name>
<dbReference type="AlphaFoldDB" id="A0AAN8WPC9"/>
<dbReference type="InterPro" id="IPR031481">
    <property type="entry name" value="Glyco_tran_10_N"/>
</dbReference>
<dbReference type="GO" id="GO:0032580">
    <property type="term" value="C:Golgi cisterna membrane"/>
    <property type="evidence" value="ECO:0007669"/>
    <property type="project" value="UniProtKB-SubCell"/>
</dbReference>
<evidence type="ECO:0000259" key="9">
    <source>
        <dbReference type="Pfam" id="PF17039"/>
    </source>
</evidence>
<dbReference type="EMBL" id="JAXCGZ010019077">
    <property type="protein sequence ID" value="KAK7066658.1"/>
    <property type="molecule type" value="Genomic_DNA"/>
</dbReference>
<dbReference type="SUPFAM" id="SSF53756">
    <property type="entry name" value="UDP-Glycosyltransferase/glycogen phosphorylase"/>
    <property type="match status" value="1"/>
</dbReference>
<evidence type="ECO:0000256" key="6">
    <source>
        <dbReference type="ARBA" id="ARBA00023034"/>
    </source>
</evidence>
<dbReference type="PANTHER" id="PTHR48438">
    <property type="entry name" value="ALPHA-(1,3)-FUCOSYLTRANSFERASE C-RELATED"/>
    <property type="match status" value="1"/>
</dbReference>
<keyword evidence="10" id="KW-0328">Glycosyltransferase</keyword>
<dbReference type="Gene3D" id="3.40.50.11660">
    <property type="entry name" value="Glycosyl transferase family 10, C-terminal domain"/>
    <property type="match status" value="1"/>
</dbReference>
<keyword evidence="3" id="KW-0812">Transmembrane</keyword>
<dbReference type="Proteomes" id="UP001381693">
    <property type="component" value="Unassembled WGS sequence"/>
</dbReference>
<accession>A0AAN8WPC9</accession>
<gene>
    <name evidence="10" type="primary">FUT7_3</name>
    <name evidence="10" type="ORF">SK128_009282</name>
</gene>
<keyword evidence="5" id="KW-1133">Transmembrane helix</keyword>
<keyword evidence="4" id="KW-0735">Signal-anchor</keyword>
<comment type="subcellular location">
    <subcellularLocation>
        <location evidence="1">Golgi apparatus</location>
        <location evidence="1">Golgi stack membrane</location>
        <topology evidence="1">Single-pass type II membrane protein</topology>
    </subcellularLocation>
</comment>
<proteinExistence type="predicted"/>
<dbReference type="EC" id="2.4.1.214" evidence="10"/>
<evidence type="ECO:0000256" key="3">
    <source>
        <dbReference type="ARBA" id="ARBA00022692"/>
    </source>
</evidence>
<dbReference type="Pfam" id="PF17039">
    <property type="entry name" value="Glyco_tran_10_N"/>
    <property type="match status" value="1"/>
</dbReference>
<evidence type="ECO:0000256" key="5">
    <source>
        <dbReference type="ARBA" id="ARBA00022989"/>
    </source>
</evidence>
<dbReference type="GO" id="GO:0018392">
    <property type="term" value="F:glycoprotein 3-alpha-L-fucosyltransferase activity"/>
    <property type="evidence" value="ECO:0007669"/>
    <property type="project" value="UniProtKB-EC"/>
</dbReference>
<keyword evidence="8" id="KW-0325">Glycoprotein</keyword>
<dbReference type="InterPro" id="IPR038577">
    <property type="entry name" value="GT10-like_C_sf"/>
</dbReference>
<reference evidence="10 11" key="1">
    <citation type="submission" date="2023-11" db="EMBL/GenBank/DDBJ databases">
        <title>Halocaridina rubra genome assembly.</title>
        <authorList>
            <person name="Smith C."/>
        </authorList>
    </citation>
    <scope>NUCLEOTIDE SEQUENCE [LARGE SCALE GENOMIC DNA]</scope>
    <source>
        <strain evidence="10">EP-1</strain>
        <tissue evidence="10">Whole</tissue>
    </source>
</reference>
<feature type="non-terminal residue" evidence="10">
    <location>
        <position position="152"/>
    </location>
</feature>
<keyword evidence="7" id="KW-0472">Membrane</keyword>
<evidence type="ECO:0000256" key="2">
    <source>
        <dbReference type="ARBA" id="ARBA00004922"/>
    </source>
</evidence>
<sequence>MLQFPNPSSQVFGKRHFGLGYGQEPFLRAGCRVNTCMTTANRKLFKMKDIDALIWHFRSDDRSLPPIRYPHIYYVFYMMESASYTYGDLKRFKNIFNLVFTYRQDSDFYNPYGYIYRRRLPLPIEDFQNIAASKTKLAAWFVSHCETVGKRE</sequence>